<dbReference type="PANTHER" id="PTHR38121:SF2">
    <property type="entry name" value="ACYLTRANSFERASE 3 DOMAIN-CONTAINING PROTEIN"/>
    <property type="match status" value="1"/>
</dbReference>
<evidence type="ECO:0000256" key="1">
    <source>
        <dbReference type="SAM" id="SignalP"/>
    </source>
</evidence>
<dbReference type="CDD" id="cd00413">
    <property type="entry name" value="Glyco_hydrolase_16"/>
    <property type="match status" value="1"/>
</dbReference>
<organism evidence="3 4">
    <name type="scientific">Agrocybe pediades</name>
    <dbReference type="NCBI Taxonomy" id="84607"/>
    <lineage>
        <taxon>Eukaryota</taxon>
        <taxon>Fungi</taxon>
        <taxon>Dikarya</taxon>
        <taxon>Basidiomycota</taxon>
        <taxon>Agaricomycotina</taxon>
        <taxon>Agaricomycetes</taxon>
        <taxon>Agaricomycetidae</taxon>
        <taxon>Agaricales</taxon>
        <taxon>Agaricineae</taxon>
        <taxon>Strophariaceae</taxon>
        <taxon>Agrocybe</taxon>
    </lineage>
</organism>
<evidence type="ECO:0000313" key="4">
    <source>
        <dbReference type="Proteomes" id="UP000521872"/>
    </source>
</evidence>
<keyword evidence="4" id="KW-1185">Reference proteome</keyword>
<comment type="caution">
    <text evidence="3">The sequence shown here is derived from an EMBL/GenBank/DDBJ whole genome shotgun (WGS) entry which is preliminary data.</text>
</comment>
<accession>A0A8H4VSR1</accession>
<dbReference type="Gene3D" id="2.60.120.200">
    <property type="match status" value="1"/>
</dbReference>
<evidence type="ECO:0000259" key="2">
    <source>
        <dbReference type="PROSITE" id="PS51762"/>
    </source>
</evidence>
<dbReference type="Pfam" id="PF00722">
    <property type="entry name" value="Glyco_hydro_16"/>
    <property type="match status" value="1"/>
</dbReference>
<feature type="chain" id="PRO_5034032045" description="GH16 domain-containing protein" evidence="1">
    <location>
        <begin position="20"/>
        <end position="293"/>
    </location>
</feature>
<dbReference type="InterPro" id="IPR013320">
    <property type="entry name" value="ConA-like_dom_sf"/>
</dbReference>
<protein>
    <recommendedName>
        <fullName evidence="2">GH16 domain-containing protein</fullName>
    </recommendedName>
</protein>
<keyword evidence="1" id="KW-0732">Signal</keyword>
<sequence>MKVTAKLSICLLVPAAVHAAAGARSVPSEVRSVNATASCKSFVVPGVAGGFTNRVFTDFSGVKAGDSASSFLSAHGFSISNYGISDSPVPHTFVPGNVLLGNGVLQLKVSAYSGSGAIKSAEVASNTEFKYGSVRTILKSSSTPGVVEGNFFYGKLISNDNQEIDWEILTSTIDTSSSCVPAGIWATNQALVPGQPSTHATVEPSFDPRTDFHEYRIDWTPDATTFFLDGKQVAKLTTNVPTVSGPWIWNAWSNGDVCWSNGPPKADSITQIKSIEMYTGYSASLSSANVCQI</sequence>
<feature type="signal peptide" evidence="1">
    <location>
        <begin position="1"/>
        <end position="19"/>
    </location>
</feature>
<dbReference type="InterPro" id="IPR000757">
    <property type="entry name" value="Beta-glucanase-like"/>
</dbReference>
<evidence type="ECO:0000313" key="3">
    <source>
        <dbReference type="EMBL" id="KAF4621431.1"/>
    </source>
</evidence>
<dbReference type="GO" id="GO:0005975">
    <property type="term" value="P:carbohydrate metabolic process"/>
    <property type="evidence" value="ECO:0007669"/>
    <property type="project" value="InterPro"/>
</dbReference>
<dbReference type="EMBL" id="JAACJL010000015">
    <property type="protein sequence ID" value="KAF4621431.1"/>
    <property type="molecule type" value="Genomic_DNA"/>
</dbReference>
<dbReference type="SUPFAM" id="SSF49899">
    <property type="entry name" value="Concanavalin A-like lectins/glucanases"/>
    <property type="match status" value="1"/>
</dbReference>
<dbReference type="PANTHER" id="PTHR38121">
    <property type="entry name" value="GH16 DOMAIN-CONTAINING PROTEIN"/>
    <property type="match status" value="1"/>
</dbReference>
<dbReference type="AlphaFoldDB" id="A0A8H4VSR1"/>
<reference evidence="3 4" key="1">
    <citation type="submission" date="2019-12" db="EMBL/GenBank/DDBJ databases">
        <authorList>
            <person name="Floudas D."/>
            <person name="Bentzer J."/>
            <person name="Ahren D."/>
            <person name="Johansson T."/>
            <person name="Persson P."/>
            <person name="Tunlid A."/>
        </authorList>
    </citation>
    <scope>NUCLEOTIDE SEQUENCE [LARGE SCALE GENOMIC DNA]</scope>
    <source>
        <strain evidence="3 4">CBS 102.39</strain>
    </source>
</reference>
<dbReference type="Proteomes" id="UP000521872">
    <property type="component" value="Unassembled WGS sequence"/>
</dbReference>
<feature type="domain" description="GH16" evidence="2">
    <location>
        <begin position="57"/>
        <end position="283"/>
    </location>
</feature>
<name>A0A8H4VSR1_9AGAR</name>
<gene>
    <name evidence="3" type="ORF">D9613_000196</name>
</gene>
<dbReference type="PROSITE" id="PS51762">
    <property type="entry name" value="GH16_2"/>
    <property type="match status" value="1"/>
</dbReference>
<dbReference type="GO" id="GO:0004553">
    <property type="term" value="F:hydrolase activity, hydrolyzing O-glycosyl compounds"/>
    <property type="evidence" value="ECO:0007669"/>
    <property type="project" value="InterPro"/>
</dbReference>
<proteinExistence type="predicted"/>